<evidence type="ECO:0000256" key="1">
    <source>
        <dbReference type="SAM" id="MobiDB-lite"/>
    </source>
</evidence>
<proteinExistence type="predicted"/>
<protein>
    <submittedName>
        <fullName evidence="2">Uncharacterized protein</fullName>
    </submittedName>
</protein>
<name>A0A7D6ZIA7_9NOCA</name>
<keyword evidence="3" id="KW-1185">Reference proteome</keyword>
<evidence type="ECO:0000313" key="3">
    <source>
        <dbReference type="Proteomes" id="UP000515512"/>
    </source>
</evidence>
<dbReference type="EMBL" id="CP059399">
    <property type="protein sequence ID" value="QLY30420.1"/>
    <property type="molecule type" value="Genomic_DNA"/>
</dbReference>
<feature type="region of interest" description="Disordered" evidence="1">
    <location>
        <begin position="228"/>
        <end position="268"/>
    </location>
</feature>
<evidence type="ECO:0000313" key="2">
    <source>
        <dbReference type="EMBL" id="QLY30420.1"/>
    </source>
</evidence>
<reference evidence="2 3" key="1">
    <citation type="submission" date="2020-07" db="EMBL/GenBank/DDBJ databases">
        <authorList>
            <person name="Zhuang K."/>
            <person name="Ran Y."/>
        </authorList>
    </citation>
    <scope>NUCLEOTIDE SEQUENCE [LARGE SCALE GENOMIC DNA]</scope>
    <source>
        <strain evidence="2 3">WCH-YHL-001</strain>
    </source>
</reference>
<dbReference type="Proteomes" id="UP000515512">
    <property type="component" value="Chromosome"/>
</dbReference>
<accession>A0A7D6ZIA7</accession>
<sequence>MSEQQEIIAELGSAGVLGGIRWAYLSAAARSLEIYAEDGAFDDAGWLGTTRYTLFKDRLDRVFACGRYVSVSGDNQDDLDLLFAQLSDKDIRTMPRLDPTVVERKNLNGSPGWVHGGNRFLLASSAFGKLDELPWPQKSPTKQRVASQRDPDPDQPSLFEGAADEELSVLEAAMAAESDLDMTTFVVAHSLDALNGRSELVFGRPMLNVGGGKAWRWREDLLNIPPIGGGFQTDDRPRPIGPDGTPDAPVRLRPSAESRPSRNSGGER</sequence>
<gene>
    <name evidence="2" type="ORF">H0264_35755</name>
</gene>
<feature type="region of interest" description="Disordered" evidence="1">
    <location>
        <begin position="133"/>
        <end position="157"/>
    </location>
</feature>
<feature type="compositionally biased region" description="Basic and acidic residues" evidence="1">
    <location>
        <begin position="254"/>
        <end position="268"/>
    </location>
</feature>
<dbReference type="RefSeq" id="WP_181581618.1">
    <property type="nucleotide sequence ID" value="NZ_CP059399.1"/>
</dbReference>
<organism evidence="2 3">
    <name type="scientific">Nocardia huaxiensis</name>
    <dbReference type="NCBI Taxonomy" id="2755382"/>
    <lineage>
        <taxon>Bacteria</taxon>
        <taxon>Bacillati</taxon>
        <taxon>Actinomycetota</taxon>
        <taxon>Actinomycetes</taxon>
        <taxon>Mycobacteriales</taxon>
        <taxon>Nocardiaceae</taxon>
        <taxon>Nocardia</taxon>
    </lineage>
</organism>
<dbReference type="AlphaFoldDB" id="A0A7D6ZIA7"/>
<dbReference type="KEGG" id="nhu:H0264_35755"/>